<evidence type="ECO:0000259" key="1">
    <source>
        <dbReference type="Pfam" id="PF06985"/>
    </source>
</evidence>
<dbReference type="Pfam" id="PF06985">
    <property type="entry name" value="HET"/>
    <property type="match status" value="1"/>
</dbReference>
<dbReference type="AlphaFoldDB" id="A0AA40AIA9"/>
<dbReference type="InterPro" id="IPR010730">
    <property type="entry name" value="HET"/>
</dbReference>
<protein>
    <recommendedName>
        <fullName evidence="1">Heterokaryon incompatibility domain-containing protein</fullName>
    </recommendedName>
</protein>
<comment type="caution">
    <text evidence="2">The sequence shown here is derived from an EMBL/GenBank/DDBJ whole genome shotgun (WGS) entry which is preliminary data.</text>
</comment>
<feature type="non-terminal residue" evidence="2">
    <location>
        <position position="50"/>
    </location>
</feature>
<dbReference type="EMBL" id="JAUKUA010000004">
    <property type="protein sequence ID" value="KAK0716368.1"/>
    <property type="molecule type" value="Genomic_DNA"/>
</dbReference>
<proteinExistence type="predicted"/>
<dbReference type="PANTHER" id="PTHR33112:SF16">
    <property type="entry name" value="HETEROKARYON INCOMPATIBILITY DOMAIN-CONTAINING PROTEIN"/>
    <property type="match status" value="1"/>
</dbReference>
<name>A0AA40AIA9_9PEZI</name>
<keyword evidence="3" id="KW-1185">Reference proteome</keyword>
<evidence type="ECO:0000313" key="3">
    <source>
        <dbReference type="Proteomes" id="UP001172102"/>
    </source>
</evidence>
<dbReference type="Proteomes" id="UP001172102">
    <property type="component" value="Unassembled WGS sequence"/>
</dbReference>
<dbReference type="PANTHER" id="PTHR33112">
    <property type="entry name" value="DOMAIN PROTEIN, PUTATIVE-RELATED"/>
    <property type="match status" value="1"/>
</dbReference>
<evidence type="ECO:0000313" key="2">
    <source>
        <dbReference type="EMBL" id="KAK0716368.1"/>
    </source>
</evidence>
<accession>A0AA40AIA9</accession>
<gene>
    <name evidence="2" type="ORF">B0H67DRAFT_453211</name>
</gene>
<organism evidence="2 3">
    <name type="scientific">Lasiosphaeris hirsuta</name>
    <dbReference type="NCBI Taxonomy" id="260670"/>
    <lineage>
        <taxon>Eukaryota</taxon>
        <taxon>Fungi</taxon>
        <taxon>Dikarya</taxon>
        <taxon>Ascomycota</taxon>
        <taxon>Pezizomycotina</taxon>
        <taxon>Sordariomycetes</taxon>
        <taxon>Sordariomycetidae</taxon>
        <taxon>Sordariales</taxon>
        <taxon>Lasiosphaeriaceae</taxon>
        <taxon>Lasiosphaeris</taxon>
    </lineage>
</organism>
<reference evidence="2" key="1">
    <citation type="submission" date="2023-06" db="EMBL/GenBank/DDBJ databases">
        <title>Genome-scale phylogeny and comparative genomics of the fungal order Sordariales.</title>
        <authorList>
            <consortium name="Lawrence Berkeley National Laboratory"/>
            <person name="Hensen N."/>
            <person name="Bonometti L."/>
            <person name="Westerberg I."/>
            <person name="Brannstrom I.O."/>
            <person name="Guillou S."/>
            <person name="Cros-Aarteil S."/>
            <person name="Calhoun S."/>
            <person name="Haridas S."/>
            <person name="Kuo A."/>
            <person name="Mondo S."/>
            <person name="Pangilinan J."/>
            <person name="Riley R."/>
            <person name="Labutti K."/>
            <person name="Andreopoulos B."/>
            <person name="Lipzen A."/>
            <person name="Chen C."/>
            <person name="Yanf M."/>
            <person name="Daum C."/>
            <person name="Ng V."/>
            <person name="Clum A."/>
            <person name="Steindorff A."/>
            <person name="Ohm R."/>
            <person name="Martin F."/>
            <person name="Silar P."/>
            <person name="Natvig D."/>
            <person name="Lalanne C."/>
            <person name="Gautier V."/>
            <person name="Ament-Velasquez S.L."/>
            <person name="Kruys A."/>
            <person name="Hutchinson M.I."/>
            <person name="Powell A.J."/>
            <person name="Barry K."/>
            <person name="Miller A.N."/>
            <person name="Grigoriev I.V."/>
            <person name="Debuchy R."/>
            <person name="Gladieux P."/>
            <person name="Thoren M.H."/>
            <person name="Johannesson H."/>
        </authorList>
    </citation>
    <scope>NUCLEOTIDE SEQUENCE</scope>
    <source>
        <strain evidence="2">SMH4607-1</strain>
    </source>
</reference>
<sequence length="50" mass="5644">IRDAITVVRDLGAQYLWVDSLCIVQDGNDEKNREMGKMWQVYAGATLTIS</sequence>
<feature type="domain" description="Heterokaryon incompatibility" evidence="1">
    <location>
        <begin position="1"/>
        <end position="49"/>
    </location>
</feature>
<feature type="non-terminal residue" evidence="2">
    <location>
        <position position="1"/>
    </location>
</feature>